<accession>U3GZE2</accession>
<dbReference type="KEGG" id="caz:CARG_09045"/>
<dbReference type="EMBL" id="CP006365">
    <property type="protein sequence ID" value="AGU15906.1"/>
    <property type="molecule type" value="Genomic_DNA"/>
</dbReference>
<dbReference type="Gene3D" id="1.10.3720.10">
    <property type="entry name" value="MetI-like"/>
    <property type="match status" value="1"/>
</dbReference>
<keyword evidence="5 6" id="KW-0472">Membrane</keyword>
<sequence>MGIEWGNELQVLGQHVGYSALAVGFAVLIGLPLGVAIGHSGRGRNVMLAVFGVLRALPTLGLLTWLTLALPLGVRMPLVPSTIVLVVLAVPPVLAAAQSGVVSIPRPIVDAAVAMGLNTRQVVWSVELPLALPTILGGIRSCALQVIATATIAAYVGLGGLGRYLLDGMALRDYPLMLKGAVMVTVLALVVDGLFALVLKGRKV</sequence>
<dbReference type="Pfam" id="PF00528">
    <property type="entry name" value="BPD_transp_1"/>
    <property type="match status" value="1"/>
</dbReference>
<feature type="transmembrane region" description="Helical" evidence="6">
    <location>
        <begin position="78"/>
        <end position="97"/>
    </location>
</feature>
<organism evidence="8 9">
    <name type="scientific">Corynebacterium argentoratense DSM 44202</name>
    <dbReference type="NCBI Taxonomy" id="1348662"/>
    <lineage>
        <taxon>Bacteria</taxon>
        <taxon>Bacillati</taxon>
        <taxon>Actinomycetota</taxon>
        <taxon>Actinomycetes</taxon>
        <taxon>Mycobacteriales</taxon>
        <taxon>Corynebacteriaceae</taxon>
        <taxon>Corynebacterium</taxon>
    </lineage>
</organism>
<evidence type="ECO:0000256" key="5">
    <source>
        <dbReference type="ARBA" id="ARBA00023136"/>
    </source>
</evidence>
<name>U3GZE2_9CORY</name>
<evidence type="ECO:0000256" key="3">
    <source>
        <dbReference type="ARBA" id="ARBA00022692"/>
    </source>
</evidence>
<gene>
    <name evidence="8" type="ORF">CARG_09045</name>
</gene>
<dbReference type="PROSITE" id="PS50928">
    <property type="entry name" value="ABC_TM1"/>
    <property type="match status" value="1"/>
</dbReference>
<evidence type="ECO:0000256" key="6">
    <source>
        <dbReference type="RuleBase" id="RU363032"/>
    </source>
</evidence>
<keyword evidence="3 6" id="KW-0812">Transmembrane</keyword>
<dbReference type="InterPro" id="IPR035906">
    <property type="entry name" value="MetI-like_sf"/>
</dbReference>
<feature type="domain" description="ABC transmembrane type-1" evidence="7">
    <location>
        <begin position="12"/>
        <end position="195"/>
    </location>
</feature>
<dbReference type="STRING" id="1348662.CARG_09045"/>
<proteinExistence type="inferred from homology"/>
<comment type="subcellular location">
    <subcellularLocation>
        <location evidence="6">Cell membrane</location>
        <topology evidence="6">Multi-pass membrane protein</topology>
    </subcellularLocation>
    <subcellularLocation>
        <location evidence="1">Membrane</location>
        <topology evidence="1">Multi-pass membrane protein</topology>
    </subcellularLocation>
</comment>
<dbReference type="PANTHER" id="PTHR30177:SF33">
    <property type="entry name" value="POSSIBLE OSMOPROTECTANT (GLYCINE BETAINE_CARNITINE_CHOLINE_L-PROLINE) TRANSPORT INTEGRAL MEMBRANE PROTEIN ABC TRANSPORTER PROZ"/>
    <property type="match status" value="1"/>
</dbReference>
<feature type="transmembrane region" description="Helical" evidence="6">
    <location>
        <begin position="16"/>
        <end position="36"/>
    </location>
</feature>
<dbReference type="AlphaFoldDB" id="U3GZE2"/>
<comment type="similarity">
    <text evidence="6">Belongs to the binding-protein-dependent transport system permease family.</text>
</comment>
<keyword evidence="2 6" id="KW-0813">Transport</keyword>
<dbReference type="RefSeq" id="WP_021012302.1">
    <property type="nucleotide sequence ID" value="NC_022198.1"/>
</dbReference>
<evidence type="ECO:0000256" key="4">
    <source>
        <dbReference type="ARBA" id="ARBA00022989"/>
    </source>
</evidence>
<dbReference type="PANTHER" id="PTHR30177">
    <property type="entry name" value="GLYCINE BETAINE/L-PROLINE TRANSPORT SYSTEM PERMEASE PROTEIN PROW"/>
    <property type="match status" value="1"/>
</dbReference>
<evidence type="ECO:0000259" key="7">
    <source>
        <dbReference type="PROSITE" id="PS50928"/>
    </source>
</evidence>
<evidence type="ECO:0000313" key="9">
    <source>
        <dbReference type="Proteomes" id="UP000016943"/>
    </source>
</evidence>
<evidence type="ECO:0000256" key="1">
    <source>
        <dbReference type="ARBA" id="ARBA00004141"/>
    </source>
</evidence>
<evidence type="ECO:0000313" key="8">
    <source>
        <dbReference type="EMBL" id="AGU15906.1"/>
    </source>
</evidence>
<keyword evidence="4 6" id="KW-1133">Transmembrane helix</keyword>
<dbReference type="SUPFAM" id="SSF161098">
    <property type="entry name" value="MetI-like"/>
    <property type="match status" value="1"/>
</dbReference>
<feature type="transmembrane region" description="Helical" evidence="6">
    <location>
        <begin position="48"/>
        <end position="72"/>
    </location>
</feature>
<protein>
    <recommendedName>
        <fullName evidence="7">ABC transmembrane type-1 domain-containing protein</fullName>
    </recommendedName>
</protein>
<reference evidence="8 9" key="1">
    <citation type="journal article" date="2013" name="Genome Announc.">
        <title>Whole-Genome Sequence of the Clinical Strain Corynebacterium argentoratense DSM 44202, Isolated from a Human Throat Specimen.</title>
        <authorList>
            <person name="Bomholt C."/>
            <person name="Glaub A."/>
            <person name="Gravermann K."/>
            <person name="Albersmeier A."/>
            <person name="Brinkrolf K."/>
            <person name="Ruckert C."/>
            <person name="Tauch A."/>
        </authorList>
    </citation>
    <scope>NUCLEOTIDE SEQUENCE [LARGE SCALE GENOMIC DNA]</scope>
    <source>
        <strain evidence="8">DSM 44202</strain>
    </source>
</reference>
<dbReference type="PATRIC" id="fig|1348662.3.peg.1787"/>
<evidence type="ECO:0000256" key="2">
    <source>
        <dbReference type="ARBA" id="ARBA00022448"/>
    </source>
</evidence>
<feature type="transmembrane region" description="Helical" evidence="6">
    <location>
        <begin position="178"/>
        <end position="199"/>
    </location>
</feature>
<dbReference type="GO" id="GO:0031460">
    <property type="term" value="P:glycine betaine transport"/>
    <property type="evidence" value="ECO:0007669"/>
    <property type="project" value="TreeGrafter"/>
</dbReference>
<dbReference type="Proteomes" id="UP000016943">
    <property type="component" value="Chromosome"/>
</dbReference>
<dbReference type="InterPro" id="IPR000515">
    <property type="entry name" value="MetI-like"/>
</dbReference>
<dbReference type="GO" id="GO:0005886">
    <property type="term" value="C:plasma membrane"/>
    <property type="evidence" value="ECO:0007669"/>
    <property type="project" value="UniProtKB-SubCell"/>
</dbReference>
<dbReference type="GeneID" id="78250539"/>
<dbReference type="eggNOG" id="COG1174">
    <property type="taxonomic scope" value="Bacteria"/>
</dbReference>
<dbReference type="InterPro" id="IPR051204">
    <property type="entry name" value="ABC_transp_perm/SBD"/>
</dbReference>
<dbReference type="GO" id="GO:0055085">
    <property type="term" value="P:transmembrane transport"/>
    <property type="evidence" value="ECO:0007669"/>
    <property type="project" value="InterPro"/>
</dbReference>
<dbReference type="HOGENOM" id="CLU_046113_7_1_11"/>
<feature type="transmembrane region" description="Helical" evidence="6">
    <location>
        <begin position="142"/>
        <end position="166"/>
    </location>
</feature>
<dbReference type="CDD" id="cd06261">
    <property type="entry name" value="TM_PBP2"/>
    <property type="match status" value="1"/>
</dbReference>
<keyword evidence="9" id="KW-1185">Reference proteome</keyword>